<dbReference type="InterPro" id="IPR010987">
    <property type="entry name" value="Glutathione-S-Trfase_C-like"/>
</dbReference>
<reference evidence="3" key="1">
    <citation type="journal article" date="2018" name="Comp. Biochem. Physiol. Part D Genomics Proteomics">
        <title>Genome-wide identification of the entire 90 glutathione S-transferase (GST) subfamily genes in four rotifer Brachionus species and transcriptional modulation in response to endocrine disrupting chemicals.</title>
        <authorList>
            <person name="Park J.C."/>
            <person name="Kim D.H."/>
            <person name="Lee M.C."/>
            <person name="Han J."/>
            <person name="Kim H.J."/>
            <person name="Hagiwara A."/>
            <person name="Hwang U.K."/>
            <person name="Park H.G."/>
            <person name="Lee J.S."/>
        </authorList>
    </citation>
    <scope>NUCLEOTIDE SEQUENCE</scope>
</reference>
<dbReference type="PROSITE" id="PS50404">
    <property type="entry name" value="GST_NTER"/>
    <property type="match status" value="1"/>
</dbReference>
<dbReference type="AlphaFoldDB" id="A0A3G2JS52"/>
<dbReference type="Proteomes" id="UP000663879">
    <property type="component" value="Unassembled WGS sequence"/>
</dbReference>
<dbReference type="SFLD" id="SFLDG01205">
    <property type="entry name" value="AMPS.1"/>
    <property type="match status" value="1"/>
</dbReference>
<dbReference type="SUPFAM" id="SSF47616">
    <property type="entry name" value="GST C-terminal domain-like"/>
    <property type="match status" value="1"/>
</dbReference>
<evidence type="ECO:0000313" key="5">
    <source>
        <dbReference type="Proteomes" id="UP000663879"/>
    </source>
</evidence>
<name>A0A3G2JS52_9BILA</name>
<dbReference type="Pfam" id="PF14497">
    <property type="entry name" value="GST_C_3"/>
    <property type="match status" value="1"/>
</dbReference>
<dbReference type="SFLD" id="SFLDG00363">
    <property type="entry name" value="AMPS_(cytGST):_Alpha-__Mu-__Pi"/>
    <property type="match status" value="1"/>
</dbReference>
<dbReference type="Pfam" id="PF02798">
    <property type="entry name" value="GST_N"/>
    <property type="match status" value="1"/>
</dbReference>
<evidence type="ECO:0000259" key="2">
    <source>
        <dbReference type="PROSITE" id="PS50405"/>
    </source>
</evidence>
<evidence type="ECO:0000313" key="4">
    <source>
        <dbReference type="EMBL" id="CAF0769074.1"/>
    </source>
</evidence>
<keyword evidence="3" id="KW-0808">Transferase</keyword>
<dbReference type="GO" id="GO:0004364">
    <property type="term" value="F:glutathione transferase activity"/>
    <property type="evidence" value="ECO:0007669"/>
    <property type="project" value="TreeGrafter"/>
</dbReference>
<evidence type="ECO:0000313" key="3">
    <source>
        <dbReference type="EMBL" id="AYN44478.1"/>
    </source>
</evidence>
<dbReference type="PANTHER" id="PTHR11571">
    <property type="entry name" value="GLUTATHIONE S-TRANSFERASE"/>
    <property type="match status" value="1"/>
</dbReference>
<sequence length="210" mass="24421">MNEMRCKLIYFEDRGKADLIKLLFAYTGKTYEDVQIKPSDWNFYKSFMPFEQLPVLVVNEGLKIAQAITIARYLANKFNLTGSNDNESILCDMVVEQLRECGDNASLIIQEIDINKRNLLSQKFLSDILPKTLNGFEKMLSVNSGRFIVGNKITWADLALVNSLEWLDELSKQVLKNYPFVKTHNEYIRNIPQVNEWFKLQKPLRVFKKA</sequence>
<gene>
    <name evidence="4" type="ORF">OXX778_LOCUS4852</name>
</gene>
<dbReference type="Gene3D" id="3.40.30.10">
    <property type="entry name" value="Glutaredoxin"/>
    <property type="match status" value="1"/>
</dbReference>
<dbReference type="CDD" id="cd03039">
    <property type="entry name" value="GST_N_Sigma_like"/>
    <property type="match status" value="1"/>
</dbReference>
<keyword evidence="5" id="KW-1185">Reference proteome</keyword>
<dbReference type="InterPro" id="IPR004045">
    <property type="entry name" value="Glutathione_S-Trfase_N"/>
</dbReference>
<dbReference type="EMBL" id="MH189310">
    <property type="protein sequence ID" value="AYN44478.1"/>
    <property type="molecule type" value="mRNA"/>
</dbReference>
<dbReference type="InterPro" id="IPR004046">
    <property type="entry name" value="GST_C"/>
</dbReference>
<dbReference type="EMBL" id="CAJNOC010000500">
    <property type="protein sequence ID" value="CAF0769074.1"/>
    <property type="molecule type" value="Genomic_DNA"/>
</dbReference>
<dbReference type="PANTHER" id="PTHR11571:SF150">
    <property type="entry name" value="GLUTATHIONE S-TRANSFERASE"/>
    <property type="match status" value="1"/>
</dbReference>
<proteinExistence type="evidence at transcript level"/>
<dbReference type="FunFam" id="1.20.1050.10:FF:000030">
    <property type="entry name" value="Glutathione S-transferase S1"/>
    <property type="match status" value="1"/>
</dbReference>
<accession>A0A3G2JS52</accession>
<evidence type="ECO:0000259" key="1">
    <source>
        <dbReference type="PROSITE" id="PS50404"/>
    </source>
</evidence>
<dbReference type="InterPro" id="IPR040079">
    <property type="entry name" value="Glutathione_S-Trfase"/>
</dbReference>
<protein>
    <submittedName>
        <fullName evidence="3">Glutathione S-transferase S5</fullName>
    </submittedName>
</protein>
<dbReference type="InterPro" id="IPR036282">
    <property type="entry name" value="Glutathione-S-Trfase_C_sf"/>
</dbReference>
<dbReference type="CDD" id="cd03192">
    <property type="entry name" value="GST_C_Sigma_like"/>
    <property type="match status" value="1"/>
</dbReference>
<dbReference type="InterPro" id="IPR050213">
    <property type="entry name" value="GST_superfamily"/>
</dbReference>
<dbReference type="SUPFAM" id="SSF52833">
    <property type="entry name" value="Thioredoxin-like"/>
    <property type="match status" value="1"/>
</dbReference>
<dbReference type="OrthoDB" id="414243at2759"/>
<feature type="domain" description="GST C-terminal" evidence="2">
    <location>
        <begin position="84"/>
        <end position="210"/>
    </location>
</feature>
<dbReference type="PROSITE" id="PS50405">
    <property type="entry name" value="GST_CTER"/>
    <property type="match status" value="1"/>
</dbReference>
<feature type="domain" description="GST N-terminal" evidence="1">
    <location>
        <begin position="4"/>
        <end position="82"/>
    </location>
</feature>
<dbReference type="InterPro" id="IPR036249">
    <property type="entry name" value="Thioredoxin-like_sf"/>
</dbReference>
<dbReference type="Gene3D" id="1.20.1050.10">
    <property type="match status" value="1"/>
</dbReference>
<reference evidence="3" key="2">
    <citation type="submission" date="2018-04" db="EMBL/GenBank/DDBJ databases">
        <authorList>
            <person name="Lee J.-S."/>
        </authorList>
    </citation>
    <scope>NUCLEOTIDE SEQUENCE</scope>
</reference>
<reference evidence="4" key="3">
    <citation type="submission" date="2021-02" db="EMBL/GenBank/DDBJ databases">
        <authorList>
            <person name="Nowell W R."/>
        </authorList>
    </citation>
    <scope>NUCLEOTIDE SEQUENCE</scope>
    <source>
        <strain evidence="4">Ploen Becks lab</strain>
    </source>
</reference>
<organism evidence="3">
    <name type="scientific">Brachionus calyciflorus</name>
    <dbReference type="NCBI Taxonomy" id="104777"/>
    <lineage>
        <taxon>Eukaryota</taxon>
        <taxon>Metazoa</taxon>
        <taxon>Spiralia</taxon>
        <taxon>Gnathifera</taxon>
        <taxon>Rotifera</taxon>
        <taxon>Eurotatoria</taxon>
        <taxon>Monogononta</taxon>
        <taxon>Pseudotrocha</taxon>
        <taxon>Ploima</taxon>
        <taxon>Brachionidae</taxon>
        <taxon>Brachionus</taxon>
    </lineage>
</organism>
<dbReference type="GO" id="GO:0006749">
    <property type="term" value="P:glutathione metabolic process"/>
    <property type="evidence" value="ECO:0007669"/>
    <property type="project" value="TreeGrafter"/>
</dbReference>
<dbReference type="SFLD" id="SFLDS00019">
    <property type="entry name" value="Glutathione_Transferase_(cytos"/>
    <property type="match status" value="1"/>
</dbReference>